<evidence type="ECO:0000313" key="2">
    <source>
        <dbReference type="EMBL" id="STC68485.1"/>
    </source>
</evidence>
<dbReference type="EMBL" id="UFXQ01000001">
    <property type="protein sequence ID" value="STC68485.1"/>
    <property type="molecule type" value="Genomic_DNA"/>
</dbReference>
<feature type="region of interest" description="Disordered" evidence="1">
    <location>
        <begin position="205"/>
        <end position="226"/>
    </location>
</feature>
<protein>
    <submittedName>
        <fullName evidence="2">Uncharacterized protein</fullName>
    </submittedName>
</protein>
<dbReference type="AlphaFoldDB" id="A0A376CJK0"/>
<keyword evidence="3" id="KW-1185">Reference proteome</keyword>
<organism evidence="2 3">
    <name type="scientific">Corynebacterium pilosum</name>
    <dbReference type="NCBI Taxonomy" id="35756"/>
    <lineage>
        <taxon>Bacteria</taxon>
        <taxon>Bacillati</taxon>
        <taxon>Actinomycetota</taxon>
        <taxon>Actinomycetes</taxon>
        <taxon>Mycobacteriales</taxon>
        <taxon>Corynebacteriaceae</taxon>
        <taxon>Corynebacterium</taxon>
    </lineage>
</organism>
<reference evidence="2 3" key="1">
    <citation type="submission" date="2018-06" db="EMBL/GenBank/DDBJ databases">
        <authorList>
            <consortium name="Pathogen Informatics"/>
            <person name="Doyle S."/>
        </authorList>
    </citation>
    <scope>NUCLEOTIDE SEQUENCE [LARGE SCALE GENOMIC DNA]</scope>
    <source>
        <strain evidence="2 3">NCTC11862</strain>
    </source>
</reference>
<evidence type="ECO:0000256" key="1">
    <source>
        <dbReference type="SAM" id="MobiDB-lite"/>
    </source>
</evidence>
<accession>A0A376CJK0</accession>
<proteinExistence type="predicted"/>
<feature type="compositionally biased region" description="Basic and acidic residues" evidence="1">
    <location>
        <begin position="209"/>
        <end position="226"/>
    </location>
</feature>
<evidence type="ECO:0000313" key="3">
    <source>
        <dbReference type="Proteomes" id="UP000254467"/>
    </source>
</evidence>
<sequence length="226" mass="24695">MLGYGILVILAIILIITLVNHEASSKTTRAPKEEEAAPAPEFPTDAKATLGLVNTALIDDPAAVSTDSGLLLEGVLTETAVANPQTLALHIDQLLNSTCLTNLALETPNNMQLDFWGFCFSSLPPEHIAEMITDAIETDADSLAIRDWPGSNHDKHVFYTWFADTPAEQAAIENKWTAITGHKDIELVSLNLYGPESVQVVDFENGGKPQREESPANEAFDRRWNK</sequence>
<dbReference type="Proteomes" id="UP000254467">
    <property type="component" value="Unassembled WGS sequence"/>
</dbReference>
<gene>
    <name evidence="2" type="ORF">NCTC11862_00240</name>
</gene>
<name>A0A376CJK0_9CORY</name>